<reference evidence="2" key="2">
    <citation type="journal article" date="2015" name="Fish Shellfish Immunol.">
        <title>Early steps in the European eel (Anguilla anguilla)-Vibrio vulnificus interaction in the gills: Role of the RtxA13 toxin.</title>
        <authorList>
            <person name="Callol A."/>
            <person name="Pajuelo D."/>
            <person name="Ebbesson L."/>
            <person name="Teles M."/>
            <person name="MacKenzie S."/>
            <person name="Amaro C."/>
        </authorList>
    </citation>
    <scope>NUCLEOTIDE SEQUENCE</scope>
</reference>
<dbReference type="AlphaFoldDB" id="A0A0E9XHB6"/>
<proteinExistence type="predicted"/>
<organism evidence="2">
    <name type="scientific">Anguilla anguilla</name>
    <name type="common">European freshwater eel</name>
    <name type="synonym">Muraena anguilla</name>
    <dbReference type="NCBI Taxonomy" id="7936"/>
    <lineage>
        <taxon>Eukaryota</taxon>
        <taxon>Metazoa</taxon>
        <taxon>Chordata</taxon>
        <taxon>Craniata</taxon>
        <taxon>Vertebrata</taxon>
        <taxon>Euteleostomi</taxon>
        <taxon>Actinopterygii</taxon>
        <taxon>Neopterygii</taxon>
        <taxon>Teleostei</taxon>
        <taxon>Anguilliformes</taxon>
        <taxon>Anguillidae</taxon>
        <taxon>Anguilla</taxon>
    </lineage>
</organism>
<keyword evidence="1" id="KW-0732">Signal</keyword>
<evidence type="ECO:0000256" key="1">
    <source>
        <dbReference type="SAM" id="SignalP"/>
    </source>
</evidence>
<name>A0A0E9XHB6_ANGAN</name>
<protein>
    <submittedName>
        <fullName evidence="2">Uncharacterized protein</fullName>
    </submittedName>
</protein>
<sequence>MSFTCSLIFLAERVLKCNALCKIQVTGKLKEIKAPYCGLARNRIKNIRFHLDLSIEQSNRSESDVLGKNCIISWN</sequence>
<dbReference type="EMBL" id="GBXM01006766">
    <property type="protein sequence ID" value="JAI01812.1"/>
    <property type="molecule type" value="Transcribed_RNA"/>
</dbReference>
<accession>A0A0E9XHB6</accession>
<evidence type="ECO:0000313" key="2">
    <source>
        <dbReference type="EMBL" id="JAI01812.1"/>
    </source>
</evidence>
<feature type="signal peptide" evidence="1">
    <location>
        <begin position="1"/>
        <end position="19"/>
    </location>
</feature>
<feature type="chain" id="PRO_5002435020" evidence="1">
    <location>
        <begin position="20"/>
        <end position="75"/>
    </location>
</feature>
<reference evidence="2" key="1">
    <citation type="submission" date="2014-11" db="EMBL/GenBank/DDBJ databases">
        <authorList>
            <person name="Amaro Gonzalez C."/>
        </authorList>
    </citation>
    <scope>NUCLEOTIDE SEQUENCE</scope>
</reference>